<comment type="caution">
    <text evidence="2">The sequence shown here is derived from an EMBL/GenBank/DDBJ whole genome shotgun (WGS) entry which is preliminary data.</text>
</comment>
<organism evidence="2">
    <name type="scientific">bioreactor metagenome</name>
    <dbReference type="NCBI Taxonomy" id="1076179"/>
    <lineage>
        <taxon>unclassified sequences</taxon>
        <taxon>metagenomes</taxon>
        <taxon>ecological metagenomes</taxon>
    </lineage>
</organism>
<dbReference type="PANTHER" id="PTHR33376">
    <property type="match status" value="1"/>
</dbReference>
<dbReference type="AlphaFoldDB" id="A0A645B8Z6"/>
<dbReference type="InterPro" id="IPR018389">
    <property type="entry name" value="DctP_fam"/>
</dbReference>
<dbReference type="EMBL" id="VSSQ01018601">
    <property type="protein sequence ID" value="MPM61930.1"/>
    <property type="molecule type" value="Genomic_DNA"/>
</dbReference>
<reference evidence="2" key="1">
    <citation type="submission" date="2019-08" db="EMBL/GenBank/DDBJ databases">
        <authorList>
            <person name="Kucharzyk K."/>
            <person name="Murdoch R.W."/>
            <person name="Higgins S."/>
            <person name="Loffler F."/>
        </authorList>
    </citation>
    <scope>NUCLEOTIDE SEQUENCE</scope>
</reference>
<proteinExistence type="predicted"/>
<keyword evidence="1" id="KW-0732">Signal</keyword>
<dbReference type="GO" id="GO:0055085">
    <property type="term" value="P:transmembrane transport"/>
    <property type="evidence" value="ECO:0007669"/>
    <property type="project" value="InterPro"/>
</dbReference>
<evidence type="ECO:0000313" key="2">
    <source>
        <dbReference type="EMBL" id="MPM61930.1"/>
    </source>
</evidence>
<evidence type="ECO:0000256" key="1">
    <source>
        <dbReference type="ARBA" id="ARBA00022729"/>
    </source>
</evidence>
<dbReference type="NCBIfam" id="NF037995">
    <property type="entry name" value="TRAP_S1"/>
    <property type="match status" value="1"/>
</dbReference>
<dbReference type="Gene3D" id="3.40.190.170">
    <property type="entry name" value="Bacterial extracellular solute-binding protein, family 7"/>
    <property type="match status" value="1"/>
</dbReference>
<sequence length="192" mass="21340">MKIRVGGLIQGKLLQALGAQPVAMSGSEVYEALQRGVIDACEFSTPEMDLAMKLNEVTKFWLTPGFHQTSTINGIIINKKNWDELPDDLKAIVENASKACYVSRFASSTLNSAKATNEILAMGVKINRLSNEDLLIIEREKNKLMETLAAENPEYAAVLKSQIEFDKTIAPYRNQLEPWGFGKAWGSYPDLK</sequence>
<gene>
    <name evidence="2" type="ORF">SDC9_108794</name>
</gene>
<protein>
    <submittedName>
        <fullName evidence="2">Lactate-binding periplasmic protein</fullName>
    </submittedName>
</protein>
<accession>A0A645B8Z6</accession>
<dbReference type="Pfam" id="PF03480">
    <property type="entry name" value="DctP"/>
    <property type="match status" value="1"/>
</dbReference>
<dbReference type="PANTHER" id="PTHR33376:SF5">
    <property type="entry name" value="EXTRACYTOPLASMIC SOLUTE RECEPTOR PROTEIN"/>
    <property type="match status" value="1"/>
</dbReference>
<name>A0A645B8Z6_9ZZZZ</name>
<dbReference type="InterPro" id="IPR038404">
    <property type="entry name" value="TRAP_DctP_sf"/>
</dbReference>